<reference evidence="3 4" key="1">
    <citation type="journal article" date="2024" name="G3 (Bethesda)">
        <title>Genome assembly of Hibiscus sabdariffa L. provides insights into metabolisms of medicinal natural products.</title>
        <authorList>
            <person name="Kim T."/>
        </authorList>
    </citation>
    <scope>NUCLEOTIDE SEQUENCE [LARGE SCALE GENOMIC DNA]</scope>
    <source>
        <strain evidence="3">TK-2024</strain>
        <tissue evidence="3">Old leaves</tissue>
    </source>
</reference>
<dbReference type="Pfam" id="PF13839">
    <property type="entry name" value="PC-Esterase"/>
    <property type="match status" value="2"/>
</dbReference>
<feature type="domain" description="Trichome birefringence-like C-terminal" evidence="2">
    <location>
        <begin position="37"/>
        <end position="111"/>
    </location>
</feature>
<organism evidence="3 4">
    <name type="scientific">Hibiscus sabdariffa</name>
    <name type="common">roselle</name>
    <dbReference type="NCBI Taxonomy" id="183260"/>
    <lineage>
        <taxon>Eukaryota</taxon>
        <taxon>Viridiplantae</taxon>
        <taxon>Streptophyta</taxon>
        <taxon>Embryophyta</taxon>
        <taxon>Tracheophyta</taxon>
        <taxon>Spermatophyta</taxon>
        <taxon>Magnoliopsida</taxon>
        <taxon>eudicotyledons</taxon>
        <taxon>Gunneridae</taxon>
        <taxon>Pentapetalae</taxon>
        <taxon>rosids</taxon>
        <taxon>malvids</taxon>
        <taxon>Malvales</taxon>
        <taxon>Malvaceae</taxon>
        <taxon>Malvoideae</taxon>
        <taxon>Hibiscus</taxon>
    </lineage>
</organism>
<dbReference type="EMBL" id="JBBPBN010000013">
    <property type="protein sequence ID" value="KAK9026481.1"/>
    <property type="molecule type" value="Genomic_DNA"/>
</dbReference>
<evidence type="ECO:0000259" key="2">
    <source>
        <dbReference type="Pfam" id="PF13839"/>
    </source>
</evidence>
<dbReference type="Proteomes" id="UP001396334">
    <property type="component" value="Unassembled WGS sequence"/>
</dbReference>
<keyword evidence="4" id="KW-1185">Reference proteome</keyword>
<evidence type="ECO:0000313" key="4">
    <source>
        <dbReference type="Proteomes" id="UP001396334"/>
    </source>
</evidence>
<dbReference type="InterPro" id="IPR029962">
    <property type="entry name" value="TBL"/>
</dbReference>
<dbReference type="InterPro" id="IPR026057">
    <property type="entry name" value="TBL_C"/>
</dbReference>
<evidence type="ECO:0000256" key="1">
    <source>
        <dbReference type="ARBA" id="ARBA00007727"/>
    </source>
</evidence>
<feature type="domain" description="Trichome birefringence-like C-terminal" evidence="2">
    <location>
        <begin position="121"/>
        <end position="181"/>
    </location>
</feature>
<comment type="similarity">
    <text evidence="1">Belongs to the PC-esterase family. TBL subfamily.</text>
</comment>
<gene>
    <name evidence="3" type="ORF">V6N11_039319</name>
</gene>
<sequence>MSFCRARVWQLWLMEEEIGVIKNGDASLKTVKFQGLFNVHEVLGKLRGKRIVFVEDSLSRTQWESMICMLMQGVLDKRRDVYEINGNKVTKRIGFLGVWFSSYNLRIDYYRGRNRNSCKVTKGKDRSRISNIIMDVVKKMTAPVTVLHVTPMGAFCSDAHVGTWSNNRSLADCSHWCLHGMKFSYR</sequence>
<dbReference type="PANTHER" id="PTHR32285">
    <property type="entry name" value="PROTEIN TRICHOME BIREFRINGENCE-LIKE 9-RELATED"/>
    <property type="match status" value="1"/>
</dbReference>
<proteinExistence type="inferred from homology"/>
<protein>
    <recommendedName>
        <fullName evidence="2">Trichome birefringence-like C-terminal domain-containing protein</fullName>
    </recommendedName>
</protein>
<dbReference type="PANTHER" id="PTHR32285:SF63">
    <property type="entry name" value="OS01G0880400 PROTEIN"/>
    <property type="match status" value="1"/>
</dbReference>
<accession>A0ABR2SNA2</accession>
<comment type="caution">
    <text evidence="3">The sequence shown here is derived from an EMBL/GenBank/DDBJ whole genome shotgun (WGS) entry which is preliminary data.</text>
</comment>
<name>A0ABR2SNA2_9ROSI</name>
<evidence type="ECO:0000313" key="3">
    <source>
        <dbReference type="EMBL" id="KAK9026481.1"/>
    </source>
</evidence>